<feature type="domain" description="MotA/TolQ/ExbB proton channel" evidence="8">
    <location>
        <begin position="97"/>
        <end position="199"/>
    </location>
</feature>
<dbReference type="EMBL" id="BPQQ01000037">
    <property type="protein sequence ID" value="GJE01405.1"/>
    <property type="molecule type" value="Genomic_DNA"/>
</dbReference>
<dbReference type="PANTHER" id="PTHR30625:SF3">
    <property type="entry name" value="TOL-PAL SYSTEM PROTEIN TOLQ"/>
    <property type="match status" value="1"/>
</dbReference>
<name>A0ABQ4SFX4_9HYPH</name>
<keyword evidence="5 7" id="KW-0472">Membrane</keyword>
<evidence type="ECO:0000259" key="8">
    <source>
        <dbReference type="Pfam" id="PF01618"/>
    </source>
</evidence>
<evidence type="ECO:0000256" key="4">
    <source>
        <dbReference type="ARBA" id="ARBA00022989"/>
    </source>
</evidence>
<evidence type="ECO:0000256" key="7">
    <source>
        <dbReference type="SAM" id="Phobius"/>
    </source>
</evidence>
<keyword evidence="6" id="KW-0653">Protein transport</keyword>
<dbReference type="InterPro" id="IPR050790">
    <property type="entry name" value="ExbB/TolQ_transport"/>
</dbReference>
<dbReference type="PANTHER" id="PTHR30625">
    <property type="entry name" value="PROTEIN TOLQ"/>
    <property type="match status" value="1"/>
</dbReference>
<organism evidence="9 10">
    <name type="scientific">Methylobacterium isbiliense</name>
    <dbReference type="NCBI Taxonomy" id="315478"/>
    <lineage>
        <taxon>Bacteria</taxon>
        <taxon>Pseudomonadati</taxon>
        <taxon>Pseudomonadota</taxon>
        <taxon>Alphaproteobacteria</taxon>
        <taxon>Hyphomicrobiales</taxon>
        <taxon>Methylobacteriaceae</taxon>
        <taxon>Methylobacterium</taxon>
    </lineage>
</organism>
<sequence>MDPTTAPAAHDLSFVGLFLQADPIVKGVMILLVLASIACWTVVIDKMVRIAAARRQAKAFAEMVAKGGGLEDGRRGLAARVVAAAQEAWRDQDPSETRAERRERIERAMRAALTQDLKRLQAGLPLLATSGSAAPFVGLFGTVWGIMNSFASIAKSQDTSLAVVAPGIAEALFATAIGLVVAIPAVVAYNKLSGDLAKVQAAFVAAIGTLGNRLARDRSHHARNAAE</sequence>
<keyword evidence="3 7" id="KW-0812">Transmembrane</keyword>
<feature type="transmembrane region" description="Helical" evidence="7">
    <location>
        <begin position="124"/>
        <end position="147"/>
    </location>
</feature>
<evidence type="ECO:0000313" key="10">
    <source>
        <dbReference type="Proteomes" id="UP001055153"/>
    </source>
</evidence>
<dbReference type="Proteomes" id="UP001055153">
    <property type="component" value="Unassembled WGS sequence"/>
</dbReference>
<reference evidence="9" key="2">
    <citation type="submission" date="2021-08" db="EMBL/GenBank/DDBJ databases">
        <authorList>
            <person name="Tani A."/>
            <person name="Ola A."/>
            <person name="Ogura Y."/>
            <person name="Katsura K."/>
            <person name="Hayashi T."/>
        </authorList>
    </citation>
    <scope>NUCLEOTIDE SEQUENCE</scope>
    <source>
        <strain evidence="9">DSM 17168</strain>
    </source>
</reference>
<protein>
    <submittedName>
        <fullName evidence="9">Tol-Pal system protein TolQ</fullName>
    </submittedName>
</protein>
<evidence type="ECO:0000313" key="9">
    <source>
        <dbReference type="EMBL" id="GJE01405.1"/>
    </source>
</evidence>
<evidence type="ECO:0000256" key="5">
    <source>
        <dbReference type="ARBA" id="ARBA00023136"/>
    </source>
</evidence>
<evidence type="ECO:0000256" key="2">
    <source>
        <dbReference type="ARBA" id="ARBA00022475"/>
    </source>
</evidence>
<feature type="transmembrane region" description="Helical" evidence="7">
    <location>
        <begin position="167"/>
        <end position="189"/>
    </location>
</feature>
<evidence type="ECO:0000256" key="6">
    <source>
        <dbReference type="RuleBase" id="RU004057"/>
    </source>
</evidence>
<gene>
    <name evidence="9" type="primary">tolQ_2</name>
    <name evidence="9" type="ORF">GMJLKIPL_3335</name>
</gene>
<comment type="subcellular location">
    <subcellularLocation>
        <location evidence="1">Cell membrane</location>
        <topology evidence="1">Multi-pass membrane protein</topology>
    </subcellularLocation>
    <subcellularLocation>
        <location evidence="6">Membrane</location>
        <topology evidence="6">Multi-pass membrane protein</topology>
    </subcellularLocation>
</comment>
<keyword evidence="10" id="KW-1185">Reference proteome</keyword>
<accession>A0ABQ4SFX4</accession>
<dbReference type="InterPro" id="IPR002898">
    <property type="entry name" value="MotA_ExbB_proton_chnl"/>
</dbReference>
<keyword evidence="4 7" id="KW-1133">Transmembrane helix</keyword>
<dbReference type="RefSeq" id="WP_238236303.1">
    <property type="nucleotide sequence ID" value="NZ_BPQQ01000037.1"/>
</dbReference>
<proteinExistence type="inferred from homology"/>
<reference evidence="9" key="1">
    <citation type="journal article" date="2021" name="Front. Microbiol.">
        <title>Comprehensive Comparative Genomics and Phenotyping of Methylobacterium Species.</title>
        <authorList>
            <person name="Alessa O."/>
            <person name="Ogura Y."/>
            <person name="Fujitani Y."/>
            <person name="Takami H."/>
            <person name="Hayashi T."/>
            <person name="Sahin N."/>
            <person name="Tani A."/>
        </authorList>
    </citation>
    <scope>NUCLEOTIDE SEQUENCE</scope>
    <source>
        <strain evidence="9">DSM 17168</strain>
    </source>
</reference>
<comment type="caution">
    <text evidence="9">The sequence shown here is derived from an EMBL/GenBank/DDBJ whole genome shotgun (WGS) entry which is preliminary data.</text>
</comment>
<evidence type="ECO:0000256" key="1">
    <source>
        <dbReference type="ARBA" id="ARBA00004651"/>
    </source>
</evidence>
<keyword evidence="2" id="KW-1003">Cell membrane</keyword>
<dbReference type="Pfam" id="PF01618">
    <property type="entry name" value="MotA_ExbB"/>
    <property type="match status" value="1"/>
</dbReference>
<keyword evidence="6" id="KW-0813">Transport</keyword>
<evidence type="ECO:0000256" key="3">
    <source>
        <dbReference type="ARBA" id="ARBA00022692"/>
    </source>
</evidence>
<feature type="transmembrane region" description="Helical" evidence="7">
    <location>
        <begin position="24"/>
        <end position="44"/>
    </location>
</feature>
<comment type="similarity">
    <text evidence="6">Belongs to the exbB/tolQ family.</text>
</comment>